<keyword evidence="1" id="KW-1133">Transmembrane helix</keyword>
<feature type="transmembrane region" description="Helical" evidence="1">
    <location>
        <begin position="194"/>
        <end position="214"/>
    </location>
</feature>
<feature type="transmembrane region" description="Helical" evidence="1">
    <location>
        <begin position="327"/>
        <end position="343"/>
    </location>
</feature>
<proteinExistence type="predicted"/>
<feature type="transmembrane region" description="Helical" evidence="1">
    <location>
        <begin position="45"/>
        <end position="65"/>
    </location>
</feature>
<name>A0A7M1WB92_VIBPH</name>
<feature type="transmembrane region" description="Helical" evidence="1">
    <location>
        <begin position="168"/>
        <end position="188"/>
    </location>
</feature>
<feature type="transmembrane region" description="Helical" evidence="1">
    <location>
        <begin position="276"/>
        <end position="298"/>
    </location>
</feature>
<dbReference type="AlphaFoldDB" id="A0A7M1WB92"/>
<gene>
    <name evidence="2" type="ORF">VP382_00015</name>
</gene>
<keyword evidence="1" id="KW-0812">Transmembrane</keyword>
<feature type="transmembrane region" description="Helical" evidence="1">
    <location>
        <begin position="137"/>
        <end position="161"/>
    </location>
</feature>
<evidence type="ECO:0000256" key="1">
    <source>
        <dbReference type="SAM" id="Phobius"/>
    </source>
</evidence>
<dbReference type="EMBL" id="MT898259">
    <property type="protein sequence ID" value="QOS24058.1"/>
    <property type="molecule type" value="Genomic_DNA"/>
</dbReference>
<feature type="transmembrane region" description="Helical" evidence="1">
    <location>
        <begin position="102"/>
        <end position="125"/>
    </location>
</feature>
<dbReference type="RefSeq" id="WP_042766110.1">
    <property type="nucleotide sequence ID" value="NZ_JABFAH010000001.1"/>
</dbReference>
<feature type="transmembrane region" description="Helical" evidence="1">
    <location>
        <begin position="12"/>
        <end position="38"/>
    </location>
</feature>
<accession>A0A7M1WB92</accession>
<reference evidence="2" key="1">
    <citation type="submission" date="2020-08" db="EMBL/GenBank/DDBJ databases">
        <title>Genetic structure, function and evolution of capsule biosynthesis loci in Vibrio parahaemolyticus.</title>
        <authorList>
            <person name="Li L."/>
            <person name="Bian S."/>
        </authorList>
    </citation>
    <scope>NUCLEOTIDE SEQUENCE</scope>
    <source>
        <strain evidence="2">VP382</strain>
    </source>
</reference>
<evidence type="ECO:0000313" key="2">
    <source>
        <dbReference type="EMBL" id="QOS24058.1"/>
    </source>
</evidence>
<feature type="transmembrane region" description="Helical" evidence="1">
    <location>
        <begin position="247"/>
        <end position="264"/>
    </location>
</feature>
<keyword evidence="1" id="KW-0472">Membrane</keyword>
<evidence type="ECO:0008006" key="3">
    <source>
        <dbReference type="Google" id="ProtNLM"/>
    </source>
</evidence>
<feature type="transmembrane region" description="Helical" evidence="1">
    <location>
        <begin position="71"/>
        <end position="90"/>
    </location>
</feature>
<sequence>MISYISSVLLAIGASAAVLGKISYVALIMQLIINLFIFKVGKKKLFILTLIFFYFLILHAFHFTFDSYKQLDISIVNIVIQIFVVATIGVNVRGVLIVRRSLLIQLLFSILVSIYGVVFNDYSMFVNASHTKGFASFFIPTGIYSTPQAFASVSLVVFLLYRAKIIKLISFLTMVFSINRTIMLIFLTNSFLKYYRLIITLLVIALPFLLGYLVESNSVINLRTILSRLYLFEGAASQMELGNFRQIMFGTLSTIDFYLPMYGVTKNYIESSILFIFKYFGVLGLFAYIFYGLLLSAISFKNKQVSLLIVFFLYFFVAQLMTHEFLVSSYYQIVYIFTALILLRRSSINV</sequence>
<feature type="transmembrane region" description="Helical" evidence="1">
    <location>
        <begin position="305"/>
        <end position="321"/>
    </location>
</feature>
<protein>
    <recommendedName>
        <fullName evidence="3">Polysaccharide polymerase</fullName>
    </recommendedName>
</protein>
<organism evidence="2">
    <name type="scientific">Vibrio parahaemolyticus</name>
    <dbReference type="NCBI Taxonomy" id="670"/>
    <lineage>
        <taxon>Bacteria</taxon>
        <taxon>Pseudomonadati</taxon>
        <taxon>Pseudomonadota</taxon>
        <taxon>Gammaproteobacteria</taxon>
        <taxon>Vibrionales</taxon>
        <taxon>Vibrionaceae</taxon>
        <taxon>Vibrio</taxon>
    </lineage>
</organism>